<evidence type="ECO:0008006" key="3">
    <source>
        <dbReference type="Google" id="ProtNLM"/>
    </source>
</evidence>
<reference evidence="1" key="1">
    <citation type="submission" date="2020-08" db="EMBL/GenBank/DDBJ databases">
        <title>Whole genome shotgun sequence of Actinocatenispora sera NBRC 101916.</title>
        <authorList>
            <person name="Komaki H."/>
            <person name="Tamura T."/>
        </authorList>
    </citation>
    <scope>NUCLEOTIDE SEQUENCE</scope>
    <source>
        <strain evidence="1">NBRC 101916</strain>
    </source>
</reference>
<proteinExistence type="predicted"/>
<dbReference type="OrthoDB" id="120749at2"/>
<dbReference type="Proteomes" id="UP000680750">
    <property type="component" value="Chromosome"/>
</dbReference>
<evidence type="ECO:0000313" key="1">
    <source>
        <dbReference type="EMBL" id="BCJ30120.1"/>
    </source>
</evidence>
<dbReference type="EMBL" id="AP023354">
    <property type="protein sequence ID" value="BCJ30120.1"/>
    <property type="molecule type" value="Genomic_DNA"/>
</dbReference>
<organism evidence="1 2">
    <name type="scientific">Actinocatenispora sera</name>
    <dbReference type="NCBI Taxonomy" id="390989"/>
    <lineage>
        <taxon>Bacteria</taxon>
        <taxon>Bacillati</taxon>
        <taxon>Actinomycetota</taxon>
        <taxon>Actinomycetes</taxon>
        <taxon>Micromonosporales</taxon>
        <taxon>Micromonosporaceae</taxon>
        <taxon>Actinocatenispora</taxon>
    </lineage>
</organism>
<evidence type="ECO:0000313" key="2">
    <source>
        <dbReference type="Proteomes" id="UP000680750"/>
    </source>
</evidence>
<accession>A0A810L3I5</accession>
<dbReference type="KEGG" id="aser:Asera_42280"/>
<gene>
    <name evidence="1" type="ORF">Asera_42280</name>
</gene>
<dbReference type="AlphaFoldDB" id="A0A810L3I5"/>
<protein>
    <recommendedName>
        <fullName evidence="3">Muconolactone isomerase domain-containing protein</fullName>
    </recommendedName>
</protein>
<keyword evidence="2" id="KW-1185">Reference proteome</keyword>
<dbReference type="RefSeq" id="WP_030446241.1">
    <property type="nucleotide sequence ID" value="NZ_AP023354.1"/>
</dbReference>
<name>A0A810L3I5_9ACTN</name>
<sequence length="98" mass="10844">MRMMLRFEVDTEAGNELLRSGEMQKGMERMLGMLKPEAAYFFPVNGCRGGFLVFDLADPSQLVTLTEPLWTMLHARIEVTPAMSLDDLTSGLSSLAAS</sequence>